<organism evidence="1 2">
    <name type="scientific">Arctium lappa</name>
    <name type="common">Greater burdock</name>
    <name type="synonym">Lappa major</name>
    <dbReference type="NCBI Taxonomy" id="4217"/>
    <lineage>
        <taxon>Eukaryota</taxon>
        <taxon>Viridiplantae</taxon>
        <taxon>Streptophyta</taxon>
        <taxon>Embryophyta</taxon>
        <taxon>Tracheophyta</taxon>
        <taxon>Spermatophyta</taxon>
        <taxon>Magnoliopsida</taxon>
        <taxon>eudicotyledons</taxon>
        <taxon>Gunneridae</taxon>
        <taxon>Pentapetalae</taxon>
        <taxon>asterids</taxon>
        <taxon>campanulids</taxon>
        <taxon>Asterales</taxon>
        <taxon>Asteraceae</taxon>
        <taxon>Carduoideae</taxon>
        <taxon>Cardueae</taxon>
        <taxon>Arctiinae</taxon>
        <taxon>Arctium</taxon>
    </lineage>
</organism>
<comment type="caution">
    <text evidence="1">The sequence shown here is derived from an EMBL/GenBank/DDBJ whole genome shotgun (WGS) entry which is preliminary data.</text>
</comment>
<name>A0ACB8ZIS8_ARCLA</name>
<accession>A0ACB8ZIS8</accession>
<dbReference type="Proteomes" id="UP001055879">
    <property type="component" value="Linkage Group LG10"/>
</dbReference>
<proteinExistence type="predicted"/>
<protein>
    <submittedName>
        <fullName evidence="1">Uncharacterized protein</fullName>
    </submittedName>
</protein>
<reference evidence="1 2" key="2">
    <citation type="journal article" date="2022" name="Mol. Ecol. Resour.">
        <title>The genomes of chicory, endive, great burdock and yacon provide insights into Asteraceae paleo-polyploidization history and plant inulin production.</title>
        <authorList>
            <person name="Fan W."/>
            <person name="Wang S."/>
            <person name="Wang H."/>
            <person name="Wang A."/>
            <person name="Jiang F."/>
            <person name="Liu H."/>
            <person name="Zhao H."/>
            <person name="Xu D."/>
            <person name="Zhang Y."/>
        </authorList>
    </citation>
    <scope>NUCLEOTIDE SEQUENCE [LARGE SCALE GENOMIC DNA]</scope>
    <source>
        <strain evidence="2">cv. Niubang</strain>
    </source>
</reference>
<reference evidence="2" key="1">
    <citation type="journal article" date="2022" name="Mol. Ecol. Resour.">
        <title>The genomes of chicory, endive, great burdock and yacon provide insights into Asteraceae palaeo-polyploidization history and plant inulin production.</title>
        <authorList>
            <person name="Fan W."/>
            <person name="Wang S."/>
            <person name="Wang H."/>
            <person name="Wang A."/>
            <person name="Jiang F."/>
            <person name="Liu H."/>
            <person name="Zhao H."/>
            <person name="Xu D."/>
            <person name="Zhang Y."/>
        </authorList>
    </citation>
    <scope>NUCLEOTIDE SEQUENCE [LARGE SCALE GENOMIC DNA]</scope>
    <source>
        <strain evidence="2">cv. Niubang</strain>
    </source>
</reference>
<dbReference type="EMBL" id="CM042056">
    <property type="protein sequence ID" value="KAI3697411.1"/>
    <property type="molecule type" value="Genomic_DNA"/>
</dbReference>
<evidence type="ECO:0000313" key="1">
    <source>
        <dbReference type="EMBL" id="KAI3697411.1"/>
    </source>
</evidence>
<gene>
    <name evidence="1" type="ORF">L6452_30409</name>
</gene>
<evidence type="ECO:0000313" key="2">
    <source>
        <dbReference type="Proteomes" id="UP001055879"/>
    </source>
</evidence>
<keyword evidence="2" id="KW-1185">Reference proteome</keyword>
<sequence>MIILHGRFSTKLGWKIICIEKRFHELQTLFILRVAPIVKLEEVDVTTGEDYEDTILDLYATASARSDALLLLCGGLEKWQLTDETIGEANAQRKAKKAKNLE</sequence>